<feature type="transmembrane region" description="Helical" evidence="5">
    <location>
        <begin position="45"/>
        <end position="63"/>
    </location>
</feature>
<organism evidence="6 7">
    <name type="scientific">Nocardioides marmoribigeumensis</name>
    <dbReference type="NCBI Taxonomy" id="433649"/>
    <lineage>
        <taxon>Bacteria</taxon>
        <taxon>Bacillati</taxon>
        <taxon>Actinomycetota</taxon>
        <taxon>Actinomycetes</taxon>
        <taxon>Propionibacteriales</taxon>
        <taxon>Nocardioidaceae</taxon>
        <taxon>Nocardioides</taxon>
    </lineage>
</organism>
<proteinExistence type="predicted"/>
<dbReference type="EMBL" id="JAVDYG010000001">
    <property type="protein sequence ID" value="MDR7361409.1"/>
    <property type="molecule type" value="Genomic_DNA"/>
</dbReference>
<dbReference type="PANTHER" id="PTHR36974">
    <property type="entry name" value="MEMBRANE PROTEIN-RELATED"/>
    <property type="match status" value="1"/>
</dbReference>
<dbReference type="InterPro" id="IPR032808">
    <property type="entry name" value="DoxX"/>
</dbReference>
<name>A0ABU2BTQ4_9ACTN</name>
<evidence type="ECO:0000256" key="4">
    <source>
        <dbReference type="ARBA" id="ARBA00023136"/>
    </source>
</evidence>
<dbReference type="RefSeq" id="WP_310299355.1">
    <property type="nucleotide sequence ID" value="NZ_BAAAPS010000007.1"/>
</dbReference>
<keyword evidence="2 5" id="KW-0812">Transmembrane</keyword>
<evidence type="ECO:0000313" key="6">
    <source>
        <dbReference type="EMBL" id="MDR7361409.1"/>
    </source>
</evidence>
<keyword evidence="4 5" id="KW-0472">Membrane</keyword>
<dbReference type="Pfam" id="PF13564">
    <property type="entry name" value="DoxX_2"/>
    <property type="match status" value="1"/>
</dbReference>
<dbReference type="PANTHER" id="PTHR36974:SF1">
    <property type="entry name" value="DOXX FAMILY MEMBRANE PROTEIN"/>
    <property type="match status" value="1"/>
</dbReference>
<protein>
    <submittedName>
        <fullName evidence="6">Membrane protein</fullName>
    </submittedName>
</protein>
<accession>A0ABU2BTQ4</accession>
<evidence type="ECO:0000256" key="5">
    <source>
        <dbReference type="SAM" id="Phobius"/>
    </source>
</evidence>
<sequence length="123" mass="12854">MTDAAPLRTDAKAVVGAFLVSGVVHLVRPQTFEPLMPGWVPAHREVILLSGVAELLCAVGLLVPRARRVAGPASAAVLLGVYPGNLKMALDASRTPSTAFKVAAFARLPLQLPLVRGALRAGR</sequence>
<keyword evidence="7" id="KW-1185">Reference proteome</keyword>
<evidence type="ECO:0000313" key="7">
    <source>
        <dbReference type="Proteomes" id="UP001183648"/>
    </source>
</evidence>
<evidence type="ECO:0000256" key="2">
    <source>
        <dbReference type="ARBA" id="ARBA00022692"/>
    </source>
</evidence>
<gene>
    <name evidence="6" type="ORF">J2S63_000962</name>
</gene>
<comment type="caution">
    <text evidence="6">The sequence shown here is derived from an EMBL/GenBank/DDBJ whole genome shotgun (WGS) entry which is preliminary data.</text>
</comment>
<dbReference type="Proteomes" id="UP001183648">
    <property type="component" value="Unassembled WGS sequence"/>
</dbReference>
<evidence type="ECO:0000256" key="1">
    <source>
        <dbReference type="ARBA" id="ARBA00004141"/>
    </source>
</evidence>
<evidence type="ECO:0000256" key="3">
    <source>
        <dbReference type="ARBA" id="ARBA00022989"/>
    </source>
</evidence>
<keyword evidence="3 5" id="KW-1133">Transmembrane helix</keyword>
<reference evidence="6 7" key="1">
    <citation type="submission" date="2023-07" db="EMBL/GenBank/DDBJ databases">
        <title>Sequencing the genomes of 1000 actinobacteria strains.</title>
        <authorList>
            <person name="Klenk H.-P."/>
        </authorList>
    </citation>
    <scope>NUCLEOTIDE SEQUENCE [LARGE SCALE GENOMIC DNA]</scope>
    <source>
        <strain evidence="6 7">DSM 19426</strain>
    </source>
</reference>
<comment type="subcellular location">
    <subcellularLocation>
        <location evidence="1">Membrane</location>
        <topology evidence="1">Multi-pass membrane protein</topology>
    </subcellularLocation>
</comment>